<dbReference type="Pfam" id="PF13622">
    <property type="entry name" value="4HBT_3"/>
    <property type="match status" value="1"/>
</dbReference>
<dbReference type="CDD" id="cd03444">
    <property type="entry name" value="Thioesterase_II_repeat1"/>
    <property type="match status" value="1"/>
</dbReference>
<protein>
    <recommendedName>
        <fullName evidence="7">Acyl-CoA thioesterase 2</fullName>
        <ecNumber evidence="5">3.1.2.20</ecNumber>
    </recommendedName>
    <alternativeName>
        <fullName evidence="8">Thioesterase II</fullName>
    </alternativeName>
</protein>
<dbReference type="Gene3D" id="2.40.160.210">
    <property type="entry name" value="Acyl-CoA thioesterase, double hotdog domain"/>
    <property type="match status" value="1"/>
</dbReference>
<dbReference type="EMBL" id="CP011125">
    <property type="protein sequence ID" value="AKF10807.1"/>
    <property type="molecule type" value="Genomic_DNA"/>
</dbReference>
<evidence type="ECO:0000256" key="7">
    <source>
        <dbReference type="ARBA" id="ARBA00071120"/>
    </source>
</evidence>
<dbReference type="InterPro" id="IPR029069">
    <property type="entry name" value="HotDog_dom_sf"/>
</dbReference>
<dbReference type="CDD" id="cd03445">
    <property type="entry name" value="Thioesterase_II_repeat2"/>
    <property type="match status" value="1"/>
</dbReference>
<keyword evidence="4" id="KW-0443">Lipid metabolism</keyword>
<reference evidence="12 13" key="1">
    <citation type="submission" date="2015-03" db="EMBL/GenBank/DDBJ databases">
        <title>Genome assembly of Sandaracinus amylolyticus DSM 53668.</title>
        <authorList>
            <person name="Sharma G."/>
            <person name="Subramanian S."/>
        </authorList>
    </citation>
    <scope>NUCLEOTIDE SEQUENCE [LARGE SCALE GENOMIC DNA]</scope>
    <source>
        <strain evidence="12 13">DSM 53668</strain>
    </source>
</reference>
<gene>
    <name evidence="12" type="ORF">DB32_007956</name>
</gene>
<dbReference type="InterPro" id="IPR042171">
    <property type="entry name" value="Acyl-CoA_hotdog"/>
</dbReference>
<dbReference type="GO" id="GO:0006637">
    <property type="term" value="P:acyl-CoA metabolic process"/>
    <property type="evidence" value="ECO:0007669"/>
    <property type="project" value="InterPro"/>
</dbReference>
<dbReference type="EC" id="3.1.2.20" evidence="5"/>
<dbReference type="PANTHER" id="PTHR11066:SF34">
    <property type="entry name" value="ACYL-COENZYME A THIOESTERASE 8"/>
    <property type="match status" value="1"/>
</dbReference>
<dbReference type="KEGG" id="samy:DB32_007956"/>
<dbReference type="FunFam" id="2.40.160.210:FF:000001">
    <property type="entry name" value="Acyl-CoA thioesterase II"/>
    <property type="match status" value="1"/>
</dbReference>
<keyword evidence="13" id="KW-1185">Reference proteome</keyword>
<evidence type="ECO:0000256" key="6">
    <source>
        <dbReference type="ARBA" id="ARBA00050943"/>
    </source>
</evidence>
<comment type="subunit">
    <text evidence="2">Homotetramer.</text>
</comment>
<dbReference type="GO" id="GO:0009062">
    <property type="term" value="P:fatty acid catabolic process"/>
    <property type="evidence" value="ECO:0007669"/>
    <property type="project" value="TreeGrafter"/>
</dbReference>
<organism evidence="12 13">
    <name type="scientific">Sandaracinus amylolyticus</name>
    <dbReference type="NCBI Taxonomy" id="927083"/>
    <lineage>
        <taxon>Bacteria</taxon>
        <taxon>Pseudomonadati</taxon>
        <taxon>Myxococcota</taxon>
        <taxon>Polyangia</taxon>
        <taxon>Polyangiales</taxon>
        <taxon>Sandaracinaceae</taxon>
        <taxon>Sandaracinus</taxon>
    </lineage>
</organism>
<dbReference type="GO" id="GO:0005829">
    <property type="term" value="C:cytosol"/>
    <property type="evidence" value="ECO:0007669"/>
    <property type="project" value="TreeGrafter"/>
</dbReference>
<evidence type="ECO:0000259" key="10">
    <source>
        <dbReference type="Pfam" id="PF02551"/>
    </source>
</evidence>
<feature type="domain" description="Acyl-CoA thioesterase-like N-terminal HotDog" evidence="11">
    <location>
        <begin position="79"/>
        <end position="157"/>
    </location>
</feature>
<evidence type="ECO:0000259" key="11">
    <source>
        <dbReference type="Pfam" id="PF13622"/>
    </source>
</evidence>
<sequence length="338" mass="37662">MSLVRSCPDGDESFSTGPKDRRSRAPARPRGLGGLGARAGPLQYRARPMSKVLDELVKLLALEKIEENLFRGQSQDLGWGRVFGGQVLGQALSAALQTVPADRAAHSLHAYFLRPGDVSKPIVYDVDRIRDGSSFTTRRVVAIQSGQPILNLQASFQIVEEGFSHQDEMPEAPPPESLKTEQERIASYAGRLPRGLRERAVAERPFELRPVDEADDPFVPAPRPPMRMVWLKTVAKLPDDRALHRYLLAYASDYSFVTTSLRPHGVTWLTPGMQVASVDHVMWFHQDFRVDDWLLHVIDSPAAHGARGLVRGRVFTRDGRLVASTAQEGLIRLRPQQP</sequence>
<dbReference type="NCBIfam" id="TIGR00189">
    <property type="entry name" value="tesB"/>
    <property type="match status" value="1"/>
</dbReference>
<dbReference type="InterPro" id="IPR025652">
    <property type="entry name" value="TesB_C"/>
</dbReference>
<evidence type="ECO:0000256" key="1">
    <source>
        <dbReference type="ARBA" id="ARBA00006538"/>
    </source>
</evidence>
<dbReference type="InterPro" id="IPR003703">
    <property type="entry name" value="Acyl_CoA_thio"/>
</dbReference>
<feature type="domain" description="Acyl-CoA thioesterase 2 C-terminal" evidence="10">
    <location>
        <begin position="226"/>
        <end position="330"/>
    </location>
</feature>
<evidence type="ECO:0000256" key="9">
    <source>
        <dbReference type="SAM" id="MobiDB-lite"/>
    </source>
</evidence>
<dbReference type="GO" id="GO:0047617">
    <property type="term" value="F:fatty acyl-CoA hydrolase activity"/>
    <property type="evidence" value="ECO:0007669"/>
    <property type="project" value="UniProtKB-EC"/>
</dbReference>
<dbReference type="InterPro" id="IPR049449">
    <property type="entry name" value="TesB_ACOT8-like_N"/>
</dbReference>
<evidence type="ECO:0000256" key="2">
    <source>
        <dbReference type="ARBA" id="ARBA00011881"/>
    </source>
</evidence>
<dbReference type="Pfam" id="PF02551">
    <property type="entry name" value="Acyl_CoA_thio"/>
    <property type="match status" value="1"/>
</dbReference>
<proteinExistence type="inferred from homology"/>
<evidence type="ECO:0000256" key="3">
    <source>
        <dbReference type="ARBA" id="ARBA00022801"/>
    </source>
</evidence>
<evidence type="ECO:0000256" key="5">
    <source>
        <dbReference type="ARBA" id="ARBA00038894"/>
    </source>
</evidence>
<dbReference type="Proteomes" id="UP000034883">
    <property type="component" value="Chromosome"/>
</dbReference>
<name>A0A0F6YN30_9BACT</name>
<accession>A0A0F6YN30</accession>
<dbReference type="AlphaFoldDB" id="A0A0F6YN30"/>
<dbReference type="SUPFAM" id="SSF54637">
    <property type="entry name" value="Thioesterase/thiol ester dehydrase-isomerase"/>
    <property type="match status" value="2"/>
</dbReference>
<comment type="similarity">
    <text evidence="1">Belongs to the C/M/P thioester hydrolase family.</text>
</comment>
<evidence type="ECO:0000256" key="8">
    <source>
        <dbReference type="ARBA" id="ARBA00079653"/>
    </source>
</evidence>
<dbReference type="PANTHER" id="PTHR11066">
    <property type="entry name" value="ACYL-COA THIOESTERASE"/>
    <property type="match status" value="1"/>
</dbReference>
<dbReference type="STRING" id="927083.DB32_007956"/>
<keyword evidence="3" id="KW-0378">Hydrolase</keyword>
<feature type="region of interest" description="Disordered" evidence="9">
    <location>
        <begin position="1"/>
        <end position="39"/>
    </location>
</feature>
<evidence type="ECO:0000256" key="4">
    <source>
        <dbReference type="ARBA" id="ARBA00023098"/>
    </source>
</evidence>
<comment type="catalytic activity">
    <reaction evidence="6">
        <text>a fatty acyl-CoA + H2O = a fatty acid + CoA + H(+)</text>
        <dbReference type="Rhea" id="RHEA:16781"/>
        <dbReference type="ChEBI" id="CHEBI:15377"/>
        <dbReference type="ChEBI" id="CHEBI:15378"/>
        <dbReference type="ChEBI" id="CHEBI:28868"/>
        <dbReference type="ChEBI" id="CHEBI:57287"/>
        <dbReference type="ChEBI" id="CHEBI:77636"/>
        <dbReference type="EC" id="3.1.2.20"/>
    </reaction>
    <physiologicalReaction direction="left-to-right" evidence="6">
        <dbReference type="Rhea" id="RHEA:16782"/>
    </physiologicalReaction>
</comment>
<evidence type="ECO:0000313" key="12">
    <source>
        <dbReference type="EMBL" id="AKF10807.1"/>
    </source>
</evidence>
<evidence type="ECO:0000313" key="13">
    <source>
        <dbReference type="Proteomes" id="UP000034883"/>
    </source>
</evidence>